<comment type="caution">
    <text evidence="6">The sequence shown here is derived from an EMBL/GenBank/DDBJ whole genome shotgun (WGS) entry which is preliminary data.</text>
</comment>
<dbReference type="EC" id="2.4.2.52" evidence="5"/>
<dbReference type="NCBIfam" id="TIGR03132">
    <property type="entry name" value="malonate_mdcB"/>
    <property type="match status" value="1"/>
</dbReference>
<evidence type="ECO:0000256" key="5">
    <source>
        <dbReference type="HAMAP-Rule" id="MF_01883"/>
    </source>
</evidence>
<dbReference type="InterPro" id="IPR017555">
    <property type="entry name" value="TriPribosyl-deP-CoA_syn"/>
</dbReference>
<dbReference type="Proteomes" id="UP000295565">
    <property type="component" value="Unassembled WGS sequence"/>
</dbReference>
<dbReference type="HAMAP" id="MF_01883">
    <property type="entry name" value="MdcB"/>
    <property type="match status" value="1"/>
</dbReference>
<evidence type="ECO:0000256" key="2">
    <source>
        <dbReference type="ARBA" id="ARBA00022679"/>
    </source>
</evidence>
<dbReference type="AlphaFoldDB" id="A0A4R1K345"/>
<dbReference type="PANTHER" id="PTHR30201:SF2">
    <property type="entry name" value="2-(5''-TRIPHOSPHORIBOSYL)-3'-DEPHOSPHOCOENZYME-A SYNTHASE"/>
    <property type="match status" value="1"/>
</dbReference>
<evidence type="ECO:0000256" key="1">
    <source>
        <dbReference type="ARBA" id="ARBA00001210"/>
    </source>
</evidence>
<reference evidence="6 7" key="1">
    <citation type="submission" date="2019-03" db="EMBL/GenBank/DDBJ databases">
        <title>Genomic Encyclopedia of Type Strains, Phase IV (KMG-IV): sequencing the most valuable type-strain genomes for metagenomic binning, comparative biology and taxonomic classification.</title>
        <authorList>
            <person name="Goeker M."/>
        </authorList>
    </citation>
    <scope>NUCLEOTIDE SEQUENCE [LARGE SCALE GENOMIC DNA]</scope>
    <source>
        <strain evidence="6 7">DSM 18577</strain>
    </source>
</reference>
<proteinExistence type="inferred from homology"/>
<evidence type="ECO:0000256" key="3">
    <source>
        <dbReference type="ARBA" id="ARBA00022741"/>
    </source>
</evidence>
<gene>
    <name evidence="5" type="primary">mdcB</name>
    <name evidence="6" type="ORF">EV690_1821</name>
</gene>
<evidence type="ECO:0000256" key="4">
    <source>
        <dbReference type="ARBA" id="ARBA00022840"/>
    </source>
</evidence>
<keyword evidence="2 5" id="KW-0808">Transferase</keyword>
<dbReference type="GO" id="GO:0051191">
    <property type="term" value="P:prosthetic group biosynthetic process"/>
    <property type="evidence" value="ECO:0007669"/>
    <property type="project" value="TreeGrafter"/>
</dbReference>
<comment type="catalytic activity">
    <reaction evidence="1 5">
        <text>3'-dephospho-CoA + ATP = 2'-(5''-triphospho-alpha-D-ribosyl)-3'-dephospho-CoA + adenine</text>
        <dbReference type="Rhea" id="RHEA:15117"/>
        <dbReference type="ChEBI" id="CHEBI:16708"/>
        <dbReference type="ChEBI" id="CHEBI:30616"/>
        <dbReference type="ChEBI" id="CHEBI:57328"/>
        <dbReference type="ChEBI" id="CHEBI:61378"/>
        <dbReference type="EC" id="2.4.2.52"/>
    </reaction>
</comment>
<dbReference type="OrthoDB" id="114886at2"/>
<evidence type="ECO:0000313" key="7">
    <source>
        <dbReference type="Proteomes" id="UP000295565"/>
    </source>
</evidence>
<dbReference type="NCBIfam" id="NF002315">
    <property type="entry name" value="PRK01237.1"/>
    <property type="match status" value="1"/>
</dbReference>
<comment type="similarity">
    <text evidence="5">Belongs to the CitG/MdcB family.</text>
</comment>
<name>A0A4R1K345_9GAMM</name>
<sequence length="290" mass="31186">MLNLLVDQKNAQQLAQQLAQLATQALIEEVRLTPKPGLVDQRNSGAHSDLTLELMEHSAHSLTDTFYAIAKASYDYPADASLRAEIGHLGRIGETAMLEATGGINTHRGAIWALGLIVSAAAMHKGQSKSLYQLTHTAAALARIDDPRQKQQFSKGKHASMRYRIPGAREQAQQGFPHVVQLGLPQLRQSRRNGASETHARVDALLAVMATLTDTCVLSRGGLAALDTIHHGAREVLAAGGMACARGQQRFTQLDRDAMQLFVSPGGAADLLSATLLLDWLAPEPTTNPN</sequence>
<dbReference type="GO" id="GO:0005524">
    <property type="term" value="F:ATP binding"/>
    <property type="evidence" value="ECO:0007669"/>
    <property type="project" value="UniProtKB-KW"/>
</dbReference>
<dbReference type="PANTHER" id="PTHR30201">
    <property type="entry name" value="TRIPHOSPHORIBOSYL-DEPHOSPHO-COA SYNTHASE"/>
    <property type="match status" value="1"/>
</dbReference>
<evidence type="ECO:0000313" key="6">
    <source>
        <dbReference type="EMBL" id="TCK58113.1"/>
    </source>
</evidence>
<comment type="function">
    <text evidence="5">Involved in the formation of 2-(5''-phosphoribosyl)-3'-dephosphocoenzyme-A, the prosthetic group of the acyl-carrier protein of the malonate decarboxylase.</text>
</comment>
<dbReference type="Pfam" id="PF01874">
    <property type="entry name" value="CitG"/>
    <property type="match status" value="1"/>
</dbReference>
<organism evidence="6 7">
    <name type="scientific">Celerinatantimonas diazotrophica</name>
    <dbReference type="NCBI Taxonomy" id="412034"/>
    <lineage>
        <taxon>Bacteria</taxon>
        <taxon>Pseudomonadati</taxon>
        <taxon>Pseudomonadota</taxon>
        <taxon>Gammaproteobacteria</taxon>
        <taxon>Celerinatantimonadaceae</taxon>
        <taxon>Celerinatantimonas</taxon>
    </lineage>
</organism>
<dbReference type="Gene3D" id="1.10.4200.10">
    <property type="entry name" value="Triphosphoribosyl-dephospho-CoA protein"/>
    <property type="match status" value="1"/>
</dbReference>
<accession>A0A4R1K345</accession>
<keyword evidence="3 5" id="KW-0547">Nucleotide-binding</keyword>
<protein>
    <recommendedName>
        <fullName evidence="5">Probable 2-(5''-triphosphoribosyl)-3'-dephosphocoenzyme-A synthase</fullName>
        <shortName evidence="5">2-(5''-triphosphoribosyl)-3'-dephospho-CoA synthase</shortName>
        <ecNumber evidence="5">2.4.2.52</ecNumber>
    </recommendedName>
</protein>
<dbReference type="RefSeq" id="WP_131912625.1">
    <property type="nucleotide sequence ID" value="NZ_OU594967.1"/>
</dbReference>
<dbReference type="EMBL" id="SMGD01000012">
    <property type="protein sequence ID" value="TCK58113.1"/>
    <property type="molecule type" value="Genomic_DNA"/>
</dbReference>
<dbReference type="GO" id="GO:0046917">
    <property type="term" value="F:triphosphoribosyl-dephospho-CoA synthase activity"/>
    <property type="evidence" value="ECO:0007669"/>
    <property type="project" value="UniProtKB-UniRule"/>
</dbReference>
<dbReference type="InterPro" id="IPR002736">
    <property type="entry name" value="CitG"/>
</dbReference>
<keyword evidence="7" id="KW-1185">Reference proteome</keyword>
<keyword evidence="4 5" id="KW-0067">ATP-binding</keyword>